<dbReference type="OrthoDB" id="4828144at2"/>
<dbReference type="Pfam" id="PF08940">
    <property type="entry name" value="DUF1918"/>
    <property type="match status" value="1"/>
</dbReference>
<gene>
    <name evidence="2" type="ORF">E3T55_19400</name>
</gene>
<comment type="caution">
    <text evidence="2">The sequence shown here is derived from an EMBL/GenBank/DDBJ whole genome shotgun (WGS) entry which is preliminary data.</text>
</comment>
<sequence>MRATQGDRIVIRGKSVGNPDRHGEILDVRGEDGGPPYEVRFHDGHRSVVYPGSDFIIEHVSAEESV</sequence>
<accession>A0A4R8ZTH7</accession>
<organism evidence="2 3">
    <name type="scientific">Cryobacterium frigoriphilum</name>
    <dbReference type="NCBI Taxonomy" id="1259150"/>
    <lineage>
        <taxon>Bacteria</taxon>
        <taxon>Bacillati</taxon>
        <taxon>Actinomycetota</taxon>
        <taxon>Actinomycetes</taxon>
        <taxon>Micrococcales</taxon>
        <taxon>Microbacteriaceae</taxon>
        <taxon>Cryobacterium</taxon>
    </lineage>
</organism>
<evidence type="ECO:0000313" key="3">
    <source>
        <dbReference type="Proteomes" id="UP000297447"/>
    </source>
</evidence>
<evidence type="ECO:0000259" key="1">
    <source>
        <dbReference type="Pfam" id="PF08940"/>
    </source>
</evidence>
<dbReference type="InterPro" id="IPR015035">
    <property type="entry name" value="DUF1918"/>
</dbReference>
<dbReference type="RefSeq" id="WP_134521167.1">
    <property type="nucleotide sequence ID" value="NZ_SOHE01000088.1"/>
</dbReference>
<name>A0A4R8ZTH7_9MICO</name>
<dbReference type="Gene3D" id="2.30.30.440">
    <property type="entry name" value="Domain of unknown function DUF1918"/>
    <property type="match status" value="1"/>
</dbReference>
<dbReference type="SUPFAM" id="SSF50118">
    <property type="entry name" value="Cell growth inhibitor/plasmid maintenance toxic component"/>
    <property type="match status" value="1"/>
</dbReference>
<feature type="domain" description="DUF1918" evidence="1">
    <location>
        <begin position="1"/>
        <end position="56"/>
    </location>
</feature>
<keyword evidence="3" id="KW-1185">Reference proteome</keyword>
<protein>
    <submittedName>
        <fullName evidence="2">DUF1918 domain-containing protein</fullName>
    </submittedName>
</protein>
<evidence type="ECO:0000313" key="2">
    <source>
        <dbReference type="EMBL" id="TFD45178.1"/>
    </source>
</evidence>
<proteinExistence type="predicted"/>
<dbReference type="EMBL" id="SOHE01000088">
    <property type="protein sequence ID" value="TFD45178.1"/>
    <property type="molecule type" value="Genomic_DNA"/>
</dbReference>
<reference evidence="2 3" key="1">
    <citation type="submission" date="2019-03" db="EMBL/GenBank/DDBJ databases">
        <title>Genomics of glacier-inhabiting Cryobacterium strains.</title>
        <authorList>
            <person name="Liu Q."/>
            <person name="Xin Y.-H."/>
        </authorList>
    </citation>
    <scope>NUCLEOTIDE SEQUENCE [LARGE SCALE GENOMIC DNA]</scope>
    <source>
        <strain evidence="2 3">Hh14</strain>
    </source>
</reference>
<dbReference type="Proteomes" id="UP000297447">
    <property type="component" value="Unassembled WGS sequence"/>
</dbReference>
<dbReference type="AlphaFoldDB" id="A0A4R8ZTH7"/>